<dbReference type="SMART" id="SM00966">
    <property type="entry name" value="SpoVT_AbrB"/>
    <property type="match status" value="1"/>
</dbReference>
<dbReference type="Gene3D" id="2.10.260.10">
    <property type="match status" value="1"/>
</dbReference>
<dbReference type="NCBIfam" id="TIGR02609">
    <property type="entry name" value="doc_partner"/>
    <property type="match status" value="1"/>
</dbReference>
<dbReference type="InterPro" id="IPR013432">
    <property type="entry name" value="Doc_partner"/>
</dbReference>
<organism evidence="2">
    <name type="scientific">Cereibacter sphaeroides (strain ATCC 17025 / ATH 2.4.3)</name>
    <name type="common">Rhodobacter sphaeroides</name>
    <dbReference type="NCBI Taxonomy" id="349102"/>
    <lineage>
        <taxon>Bacteria</taxon>
        <taxon>Pseudomonadati</taxon>
        <taxon>Pseudomonadota</taxon>
        <taxon>Alphaproteobacteria</taxon>
        <taxon>Rhodobacterales</taxon>
        <taxon>Paracoccaceae</taxon>
        <taxon>Cereibacter</taxon>
    </lineage>
</organism>
<dbReference type="EMBL" id="CP000663">
    <property type="protein sequence ID" value="ABP72974.1"/>
    <property type="molecule type" value="Genomic_DNA"/>
</dbReference>
<dbReference type="InterPro" id="IPR037914">
    <property type="entry name" value="SpoVT-AbrB_sf"/>
</dbReference>
<sequence>MFETKIRKVGNSAVMTLSAELLAILDAKEGDTVFVVRGDDGSLKIMTHDPSVAAALEAAEIVMDENRSLLAALA</sequence>
<dbReference type="BioCyc" id="RSPH349102:G1G8M-4255-MONOMER"/>
<geneLocation type="plasmid" evidence="2">
    <name>pRSPA02</name>
</geneLocation>
<feature type="domain" description="SpoVT-AbrB" evidence="1">
    <location>
        <begin position="7"/>
        <end position="53"/>
    </location>
</feature>
<accession>A4X010</accession>
<dbReference type="HOGENOM" id="CLU_179961_0_0_5"/>
<dbReference type="GO" id="GO:0003677">
    <property type="term" value="F:DNA binding"/>
    <property type="evidence" value="ECO:0007669"/>
    <property type="project" value="InterPro"/>
</dbReference>
<evidence type="ECO:0000313" key="2">
    <source>
        <dbReference type="EMBL" id="ABP72974.1"/>
    </source>
</evidence>
<dbReference type="AlphaFoldDB" id="A4X010"/>
<gene>
    <name evidence="2" type="ordered locus">Rsph17025_4123</name>
</gene>
<dbReference type="Pfam" id="PF04014">
    <property type="entry name" value="MazE_antitoxin"/>
    <property type="match status" value="1"/>
</dbReference>
<dbReference type="KEGG" id="rsq:Rsph17025_4123"/>
<name>A4X010_CERS5</name>
<dbReference type="InterPro" id="IPR007159">
    <property type="entry name" value="SpoVT-AbrB_dom"/>
</dbReference>
<protein>
    <recommendedName>
        <fullName evidence="1">SpoVT-AbrB domain-containing protein</fullName>
    </recommendedName>
</protein>
<evidence type="ECO:0000259" key="1">
    <source>
        <dbReference type="SMART" id="SM00966"/>
    </source>
</evidence>
<dbReference type="SUPFAM" id="SSF89447">
    <property type="entry name" value="AbrB/MazE/MraZ-like"/>
    <property type="match status" value="1"/>
</dbReference>
<proteinExistence type="predicted"/>
<reference evidence="2" key="1">
    <citation type="submission" date="2007-04" db="EMBL/GenBank/DDBJ databases">
        <title>Complete sequence of plasmid pRSPA02 of Rhodobacter sphaeroides ATCC 17025.</title>
        <authorList>
            <consortium name="US DOE Joint Genome Institute"/>
            <person name="Copeland A."/>
            <person name="Lucas S."/>
            <person name="Lapidus A."/>
            <person name="Barry K."/>
            <person name="Detter J.C."/>
            <person name="Glavina del Rio T."/>
            <person name="Hammon N."/>
            <person name="Israni S."/>
            <person name="Dalin E."/>
            <person name="Tice H."/>
            <person name="Pitluck S."/>
            <person name="Chertkov O."/>
            <person name="Brettin T."/>
            <person name="Bruce D."/>
            <person name="Han C."/>
            <person name="Schmutz J."/>
            <person name="Larimer F."/>
            <person name="Land M."/>
            <person name="Hauser L."/>
            <person name="Kyrpides N."/>
            <person name="Kim E."/>
            <person name="Richardson P."/>
            <person name="Mackenzie C."/>
            <person name="Choudhary M."/>
            <person name="Donohue T.J."/>
            <person name="Kaplan S."/>
        </authorList>
    </citation>
    <scope>NUCLEOTIDE SEQUENCE [LARGE SCALE GENOMIC DNA]</scope>
    <source>
        <strain evidence="2">ATCC 17025</strain>
        <plasmid evidence="2">pRSPA02</plasmid>
    </source>
</reference>
<keyword evidence="2" id="KW-0614">Plasmid</keyword>